<reference evidence="3" key="1">
    <citation type="journal article" date="2015" name="Proc. Natl. Acad. Sci. U.S.A.">
        <title>Genome sequencing of adzuki bean (Vigna angularis) provides insight into high starch and low fat accumulation and domestication.</title>
        <authorList>
            <person name="Yang K."/>
            <person name="Tian Z."/>
            <person name="Chen C."/>
            <person name="Luo L."/>
            <person name="Zhao B."/>
            <person name="Wang Z."/>
            <person name="Yu L."/>
            <person name="Li Y."/>
            <person name="Sun Y."/>
            <person name="Li W."/>
            <person name="Chen Y."/>
            <person name="Li Y."/>
            <person name="Zhang Y."/>
            <person name="Ai D."/>
            <person name="Zhao J."/>
            <person name="Shang C."/>
            <person name="Ma Y."/>
            <person name="Wu B."/>
            <person name="Wang M."/>
            <person name="Gao L."/>
            <person name="Sun D."/>
            <person name="Zhang P."/>
            <person name="Guo F."/>
            <person name="Wang W."/>
            <person name="Li Y."/>
            <person name="Wang J."/>
            <person name="Varshney R.K."/>
            <person name="Wang J."/>
            <person name="Ling H.Q."/>
            <person name="Wan P."/>
        </authorList>
    </citation>
    <scope>NUCLEOTIDE SEQUENCE</scope>
    <source>
        <strain evidence="3">cv. Jingnong 6</strain>
    </source>
</reference>
<name>A0A0L9TU25_PHAAN</name>
<evidence type="ECO:0000313" key="2">
    <source>
        <dbReference type="EMBL" id="KOM34093.1"/>
    </source>
</evidence>
<dbReference type="OMA" id="RESRCND"/>
<gene>
    <name evidence="2" type="ORF">LR48_Vigan02g024300</name>
</gene>
<dbReference type="PANTHER" id="PTHR45376">
    <property type="entry name" value="CHAPERONE DNAJ-DOMAIN SUPERFAMILY PROTEIN-RELATED"/>
    <property type="match status" value="1"/>
</dbReference>
<evidence type="ECO:0000256" key="1">
    <source>
        <dbReference type="SAM" id="MobiDB-lite"/>
    </source>
</evidence>
<dbReference type="Proteomes" id="UP000053144">
    <property type="component" value="Chromosome 2"/>
</dbReference>
<dbReference type="Gramene" id="KOM34093">
    <property type="protein sequence ID" value="KOM34093"/>
    <property type="gene ID" value="LR48_Vigan02g024300"/>
</dbReference>
<dbReference type="EMBL" id="CM003372">
    <property type="protein sequence ID" value="KOM34093.1"/>
    <property type="molecule type" value="Genomic_DNA"/>
</dbReference>
<protein>
    <submittedName>
        <fullName evidence="2">Uncharacterized protein</fullName>
    </submittedName>
</protein>
<accession>A0A0L9TU25</accession>
<sequence length="104" mass="12543">MNKTNFTRLFHSTHHLQRKAHTFRESRCNDHSRRFGRLRAKQTLLRDVNAYAQFMFQSGKEDVDEDDPSPSQGPSWFRKHSGRHWNGKQRSKHRFRKNQPELHS</sequence>
<dbReference type="STRING" id="3914.A0A0L9TU25"/>
<dbReference type="AlphaFoldDB" id="A0A0L9TU25"/>
<organism evidence="2 3">
    <name type="scientific">Phaseolus angularis</name>
    <name type="common">Azuki bean</name>
    <name type="synonym">Vigna angularis</name>
    <dbReference type="NCBI Taxonomy" id="3914"/>
    <lineage>
        <taxon>Eukaryota</taxon>
        <taxon>Viridiplantae</taxon>
        <taxon>Streptophyta</taxon>
        <taxon>Embryophyta</taxon>
        <taxon>Tracheophyta</taxon>
        <taxon>Spermatophyta</taxon>
        <taxon>Magnoliopsida</taxon>
        <taxon>eudicotyledons</taxon>
        <taxon>Gunneridae</taxon>
        <taxon>Pentapetalae</taxon>
        <taxon>rosids</taxon>
        <taxon>fabids</taxon>
        <taxon>Fabales</taxon>
        <taxon>Fabaceae</taxon>
        <taxon>Papilionoideae</taxon>
        <taxon>50 kb inversion clade</taxon>
        <taxon>NPAAA clade</taxon>
        <taxon>indigoferoid/millettioid clade</taxon>
        <taxon>Phaseoleae</taxon>
        <taxon>Vigna</taxon>
    </lineage>
</organism>
<feature type="compositionally biased region" description="Basic residues" evidence="1">
    <location>
        <begin position="77"/>
        <end position="97"/>
    </location>
</feature>
<proteinExistence type="predicted"/>
<dbReference type="PANTHER" id="PTHR45376:SF1">
    <property type="entry name" value="CHAPERONE DNAJ-DOMAIN SUPERFAMILY PROTEIN-RELATED"/>
    <property type="match status" value="1"/>
</dbReference>
<evidence type="ECO:0000313" key="3">
    <source>
        <dbReference type="Proteomes" id="UP000053144"/>
    </source>
</evidence>
<feature type="region of interest" description="Disordered" evidence="1">
    <location>
        <begin position="59"/>
        <end position="104"/>
    </location>
</feature>